<keyword evidence="2" id="KW-1185">Reference proteome</keyword>
<comment type="caution">
    <text evidence="1">The sequence shown here is derived from an EMBL/GenBank/DDBJ whole genome shotgun (WGS) entry which is preliminary data.</text>
</comment>
<reference evidence="2" key="1">
    <citation type="journal article" date="2023" name="G3 (Bethesda)">
        <title>Genome assembly and association tests identify interacting loci associated with vigor, precocity, and sex in interspecific pistachio rootstocks.</title>
        <authorList>
            <person name="Palmer W."/>
            <person name="Jacygrad E."/>
            <person name="Sagayaradj S."/>
            <person name="Cavanaugh K."/>
            <person name="Han R."/>
            <person name="Bertier L."/>
            <person name="Beede B."/>
            <person name="Kafkas S."/>
            <person name="Golino D."/>
            <person name="Preece J."/>
            <person name="Michelmore R."/>
        </authorList>
    </citation>
    <scope>NUCLEOTIDE SEQUENCE [LARGE SCALE GENOMIC DNA]</scope>
</reference>
<protein>
    <submittedName>
        <fullName evidence="1">Uncharacterized protein</fullName>
    </submittedName>
</protein>
<sequence length="160" mass="17264">MKSMDPSTLPMNASSSQTNPPDGLVLKNKFWSSRDESNMSFASVRIGDNKPFDYLRVLLDCAIAGGTAGVIVEAALYPIDTIKTRLQVAHYGGQIGLKGLYSGLLGNLAGVLPASAIFIGVYEPVKQKLLKTFPQNLSAFAQLVSVLSKALLLLNYNWQT</sequence>
<dbReference type="EMBL" id="CM047745">
    <property type="protein sequence ID" value="KAJ0025654.1"/>
    <property type="molecule type" value="Genomic_DNA"/>
</dbReference>
<gene>
    <name evidence="1" type="ORF">Pint_07871</name>
</gene>
<proteinExistence type="predicted"/>
<dbReference type="Proteomes" id="UP001163603">
    <property type="component" value="Chromosome 10"/>
</dbReference>
<organism evidence="1 2">
    <name type="scientific">Pistacia integerrima</name>
    <dbReference type="NCBI Taxonomy" id="434235"/>
    <lineage>
        <taxon>Eukaryota</taxon>
        <taxon>Viridiplantae</taxon>
        <taxon>Streptophyta</taxon>
        <taxon>Embryophyta</taxon>
        <taxon>Tracheophyta</taxon>
        <taxon>Spermatophyta</taxon>
        <taxon>Magnoliopsida</taxon>
        <taxon>eudicotyledons</taxon>
        <taxon>Gunneridae</taxon>
        <taxon>Pentapetalae</taxon>
        <taxon>rosids</taxon>
        <taxon>malvids</taxon>
        <taxon>Sapindales</taxon>
        <taxon>Anacardiaceae</taxon>
        <taxon>Pistacia</taxon>
    </lineage>
</organism>
<evidence type="ECO:0000313" key="2">
    <source>
        <dbReference type="Proteomes" id="UP001163603"/>
    </source>
</evidence>
<evidence type="ECO:0000313" key="1">
    <source>
        <dbReference type="EMBL" id="KAJ0025654.1"/>
    </source>
</evidence>
<name>A0ACC0XWI7_9ROSI</name>
<accession>A0ACC0XWI7</accession>